<evidence type="ECO:0000313" key="3">
    <source>
        <dbReference type="EMBL" id="KAA1262035.1"/>
    </source>
</evidence>
<dbReference type="EMBL" id="VRLW01000001">
    <property type="protein sequence ID" value="KAA1262035.1"/>
    <property type="molecule type" value="Genomic_DNA"/>
</dbReference>
<accession>A0A5B1CPY4</accession>
<evidence type="ECO:0000256" key="1">
    <source>
        <dbReference type="SAM" id="MobiDB-lite"/>
    </source>
</evidence>
<gene>
    <name evidence="3" type="ORF">LF1_45960</name>
</gene>
<evidence type="ECO:0000256" key="2">
    <source>
        <dbReference type="SAM" id="Phobius"/>
    </source>
</evidence>
<sequence length="91" mass="9643">MFAITTIGAFLAAIGRVAGLGTPGNAQAMATGVLVSVGFLAVCLAVFAIFFLIAWLVSILWYRPADELVEGSPFADDQLPPQILPPRDRQP</sequence>
<comment type="caution">
    <text evidence="3">The sequence shown here is derived from an EMBL/GenBank/DDBJ whole genome shotgun (WGS) entry which is preliminary data.</text>
</comment>
<protein>
    <submittedName>
        <fullName evidence="3">Uncharacterized protein</fullName>
    </submittedName>
</protein>
<reference evidence="3 4" key="1">
    <citation type="submission" date="2019-08" db="EMBL/GenBank/DDBJ databases">
        <title>Deep-cultivation of Planctomycetes and their phenomic and genomic characterization uncovers novel biology.</title>
        <authorList>
            <person name="Wiegand S."/>
            <person name="Jogler M."/>
            <person name="Boedeker C."/>
            <person name="Pinto D."/>
            <person name="Vollmers J."/>
            <person name="Rivas-Marin E."/>
            <person name="Kohn T."/>
            <person name="Peeters S.H."/>
            <person name="Heuer A."/>
            <person name="Rast P."/>
            <person name="Oberbeckmann S."/>
            <person name="Bunk B."/>
            <person name="Jeske O."/>
            <person name="Meyerdierks A."/>
            <person name="Storesund J.E."/>
            <person name="Kallscheuer N."/>
            <person name="Luecker S."/>
            <person name="Lage O.M."/>
            <person name="Pohl T."/>
            <person name="Merkel B.J."/>
            <person name="Hornburger P."/>
            <person name="Mueller R.-W."/>
            <person name="Bruemmer F."/>
            <person name="Labrenz M."/>
            <person name="Spormann A.M."/>
            <person name="Op Den Camp H."/>
            <person name="Overmann J."/>
            <person name="Amann R."/>
            <person name="Jetten M.S.M."/>
            <person name="Mascher T."/>
            <person name="Medema M.H."/>
            <person name="Devos D.P."/>
            <person name="Kaster A.-K."/>
            <person name="Ovreas L."/>
            <person name="Rohde M."/>
            <person name="Galperin M.Y."/>
            <person name="Jogler C."/>
        </authorList>
    </citation>
    <scope>NUCLEOTIDE SEQUENCE [LARGE SCALE GENOMIC DNA]</scope>
    <source>
        <strain evidence="3 4">LF1</strain>
    </source>
</reference>
<keyword evidence="2" id="KW-1133">Transmembrane helix</keyword>
<organism evidence="3 4">
    <name type="scientific">Rubripirellula obstinata</name>
    <dbReference type="NCBI Taxonomy" id="406547"/>
    <lineage>
        <taxon>Bacteria</taxon>
        <taxon>Pseudomonadati</taxon>
        <taxon>Planctomycetota</taxon>
        <taxon>Planctomycetia</taxon>
        <taxon>Pirellulales</taxon>
        <taxon>Pirellulaceae</taxon>
        <taxon>Rubripirellula</taxon>
    </lineage>
</organism>
<evidence type="ECO:0000313" key="4">
    <source>
        <dbReference type="Proteomes" id="UP000322699"/>
    </source>
</evidence>
<feature type="region of interest" description="Disordered" evidence="1">
    <location>
        <begin position="72"/>
        <end position="91"/>
    </location>
</feature>
<proteinExistence type="predicted"/>
<keyword evidence="2" id="KW-0812">Transmembrane</keyword>
<name>A0A5B1CPY4_9BACT</name>
<dbReference type="AlphaFoldDB" id="A0A5B1CPY4"/>
<keyword evidence="4" id="KW-1185">Reference proteome</keyword>
<feature type="transmembrane region" description="Helical" evidence="2">
    <location>
        <begin position="29"/>
        <end position="62"/>
    </location>
</feature>
<keyword evidence="2" id="KW-0472">Membrane</keyword>
<dbReference type="Proteomes" id="UP000322699">
    <property type="component" value="Unassembled WGS sequence"/>
</dbReference>